<dbReference type="SUPFAM" id="SSF47413">
    <property type="entry name" value="lambda repressor-like DNA-binding domains"/>
    <property type="match status" value="1"/>
</dbReference>
<name>A0A369ZTR7_9PAST</name>
<feature type="coiled-coil region" evidence="2">
    <location>
        <begin position="87"/>
        <end position="121"/>
    </location>
</feature>
<comment type="caution">
    <text evidence="4">The sequence shown here is derived from an EMBL/GenBank/DDBJ whole genome shotgun (WGS) entry which is preliminary data.</text>
</comment>
<gene>
    <name evidence="4" type="ORF">DPV92_04685</name>
</gene>
<organism evidence="4 5">
    <name type="scientific">Haemophilus paraphrohaemolyticus</name>
    <dbReference type="NCBI Taxonomy" id="736"/>
    <lineage>
        <taxon>Bacteria</taxon>
        <taxon>Pseudomonadati</taxon>
        <taxon>Pseudomonadota</taxon>
        <taxon>Gammaproteobacteria</taxon>
        <taxon>Pasteurellales</taxon>
        <taxon>Pasteurellaceae</taxon>
        <taxon>Haemophilus</taxon>
    </lineage>
</organism>
<keyword evidence="2" id="KW-0175">Coiled coil</keyword>
<dbReference type="RefSeq" id="WP_111353891.1">
    <property type="nucleotide sequence ID" value="NZ_QEQF01000003.1"/>
</dbReference>
<dbReference type="InterPro" id="IPR010982">
    <property type="entry name" value="Lambda_DNA-bd_dom_sf"/>
</dbReference>
<evidence type="ECO:0000313" key="4">
    <source>
        <dbReference type="EMBL" id="RDF10845.1"/>
    </source>
</evidence>
<dbReference type="Proteomes" id="UP000253945">
    <property type="component" value="Unassembled WGS sequence"/>
</dbReference>
<dbReference type="CDD" id="cd00093">
    <property type="entry name" value="HTH_XRE"/>
    <property type="match status" value="1"/>
</dbReference>
<proteinExistence type="predicted"/>
<keyword evidence="1" id="KW-0238">DNA-binding</keyword>
<dbReference type="PANTHER" id="PTHR46558:SF15">
    <property type="entry name" value="HELIX-TURN-HELIX DOMAIN PROTEIN"/>
    <property type="match status" value="1"/>
</dbReference>
<keyword evidence="5" id="KW-1185">Reference proteome</keyword>
<dbReference type="Gene3D" id="1.10.260.40">
    <property type="entry name" value="lambda repressor-like DNA-binding domains"/>
    <property type="match status" value="1"/>
</dbReference>
<sequence>MESSEKIKIMREMNQWTQEEVAEKLGMSTTGYAKIERGQTNVSVEKLKQIAQVFNVNVAQLLDDNERFVLFTNVDNHSNYNNYFGTNEKLSLENEKLKQLLSAKESEIEALKKVIALLENAKQPEK</sequence>
<dbReference type="InterPro" id="IPR001387">
    <property type="entry name" value="Cro/C1-type_HTH"/>
</dbReference>
<protein>
    <submittedName>
        <fullName evidence="4">Helix-turn-helix domain-containing protein</fullName>
    </submittedName>
</protein>
<evidence type="ECO:0000313" key="5">
    <source>
        <dbReference type="Proteomes" id="UP000253945"/>
    </source>
</evidence>
<evidence type="ECO:0000256" key="2">
    <source>
        <dbReference type="SAM" id="Coils"/>
    </source>
</evidence>
<dbReference type="SMART" id="SM00530">
    <property type="entry name" value="HTH_XRE"/>
    <property type="match status" value="1"/>
</dbReference>
<dbReference type="PROSITE" id="PS50943">
    <property type="entry name" value="HTH_CROC1"/>
    <property type="match status" value="1"/>
</dbReference>
<dbReference type="AlphaFoldDB" id="A0A369ZTR7"/>
<evidence type="ECO:0000259" key="3">
    <source>
        <dbReference type="PROSITE" id="PS50943"/>
    </source>
</evidence>
<reference evidence="4 5" key="1">
    <citation type="submission" date="2018-05" db="EMBL/GenBank/DDBJ databases">
        <title>Draft Genome Sequences for a Diverse set of 7 Haemophilus Species.</title>
        <authorList>
            <person name="Nichols M."/>
            <person name="Topaz N."/>
            <person name="Wang X."/>
            <person name="Wang X."/>
            <person name="Boxrud D."/>
        </authorList>
    </citation>
    <scope>NUCLEOTIDE SEQUENCE [LARGE SCALE GENOMIC DNA]</scope>
    <source>
        <strain evidence="4 5">C2014016342</strain>
    </source>
</reference>
<feature type="domain" description="HTH cro/C1-type" evidence="3">
    <location>
        <begin position="7"/>
        <end position="61"/>
    </location>
</feature>
<dbReference type="PANTHER" id="PTHR46558">
    <property type="entry name" value="TRACRIPTIONAL REGULATORY PROTEIN-RELATED-RELATED"/>
    <property type="match status" value="1"/>
</dbReference>
<dbReference type="Pfam" id="PF01381">
    <property type="entry name" value="HTH_3"/>
    <property type="match status" value="1"/>
</dbReference>
<accession>A0A369ZTR7</accession>
<dbReference type="GO" id="GO:0003677">
    <property type="term" value="F:DNA binding"/>
    <property type="evidence" value="ECO:0007669"/>
    <property type="project" value="UniProtKB-KW"/>
</dbReference>
<evidence type="ECO:0000256" key="1">
    <source>
        <dbReference type="ARBA" id="ARBA00023125"/>
    </source>
</evidence>
<dbReference type="EMBL" id="QEQF01000003">
    <property type="protein sequence ID" value="RDF10845.1"/>
    <property type="molecule type" value="Genomic_DNA"/>
</dbReference>